<dbReference type="Pfam" id="PF00172">
    <property type="entry name" value="Zn_clus"/>
    <property type="match status" value="1"/>
</dbReference>
<dbReference type="STRING" id="56646.A0A2L2SRG7"/>
<dbReference type="CDD" id="cd00067">
    <property type="entry name" value="GAL4"/>
    <property type="match status" value="1"/>
</dbReference>
<reference evidence="9" key="1">
    <citation type="submission" date="2014-10" db="EMBL/GenBank/DDBJ databases">
        <authorList>
            <person name="King R."/>
        </authorList>
    </citation>
    <scope>NUCLEOTIDE SEQUENCE [LARGE SCALE GENOMIC DNA]</scope>
    <source>
        <strain evidence="9">A3/5</strain>
    </source>
</reference>
<protein>
    <recommendedName>
        <fullName evidence="7">Zn(2)-C6 fungal-type domain-containing protein</fullName>
    </recommendedName>
</protein>
<dbReference type="GO" id="GO:0003677">
    <property type="term" value="F:DNA binding"/>
    <property type="evidence" value="ECO:0007669"/>
    <property type="project" value="UniProtKB-KW"/>
</dbReference>
<evidence type="ECO:0000256" key="6">
    <source>
        <dbReference type="ARBA" id="ARBA00023242"/>
    </source>
</evidence>
<dbReference type="InterPro" id="IPR021858">
    <property type="entry name" value="Fun_TF"/>
</dbReference>
<dbReference type="Pfam" id="PF11951">
    <property type="entry name" value="Fungal_trans_2"/>
    <property type="match status" value="1"/>
</dbReference>
<organism evidence="8 9">
    <name type="scientific">Fusarium venenatum</name>
    <dbReference type="NCBI Taxonomy" id="56646"/>
    <lineage>
        <taxon>Eukaryota</taxon>
        <taxon>Fungi</taxon>
        <taxon>Dikarya</taxon>
        <taxon>Ascomycota</taxon>
        <taxon>Pezizomycotina</taxon>
        <taxon>Sordariomycetes</taxon>
        <taxon>Hypocreomycetidae</taxon>
        <taxon>Hypocreales</taxon>
        <taxon>Nectriaceae</taxon>
        <taxon>Fusarium</taxon>
    </lineage>
</organism>
<evidence type="ECO:0000256" key="1">
    <source>
        <dbReference type="ARBA" id="ARBA00022723"/>
    </source>
</evidence>
<dbReference type="InterPro" id="IPR001138">
    <property type="entry name" value="Zn2Cys6_DnaBD"/>
</dbReference>
<feature type="domain" description="Zn(2)-C6 fungal-type" evidence="7">
    <location>
        <begin position="46"/>
        <end position="78"/>
    </location>
</feature>
<dbReference type="PANTHER" id="PTHR36206:SF13">
    <property type="entry name" value="TRANSCRIPTIONAL REGULATORY PROTEIN MOC3"/>
    <property type="match status" value="1"/>
</dbReference>
<proteinExistence type="predicted"/>
<dbReference type="Proteomes" id="UP000245910">
    <property type="component" value="Chromosome IIII"/>
</dbReference>
<evidence type="ECO:0000259" key="7">
    <source>
        <dbReference type="Pfam" id="PF00172"/>
    </source>
</evidence>
<accession>A0A2L2SRG7</accession>
<dbReference type="AlphaFoldDB" id="A0A2L2SRG7"/>
<evidence type="ECO:0000256" key="2">
    <source>
        <dbReference type="ARBA" id="ARBA00022833"/>
    </source>
</evidence>
<keyword evidence="4" id="KW-0238">DNA-binding</keyword>
<dbReference type="SUPFAM" id="SSF57701">
    <property type="entry name" value="Zn2/Cys6 DNA-binding domain"/>
    <property type="match status" value="1"/>
</dbReference>
<keyword evidence="6" id="KW-0539">Nucleus</keyword>
<keyword evidence="1" id="KW-0479">Metal-binding</keyword>
<dbReference type="GO" id="GO:0008270">
    <property type="term" value="F:zinc ion binding"/>
    <property type="evidence" value="ECO:0007669"/>
    <property type="project" value="InterPro"/>
</dbReference>
<keyword evidence="5" id="KW-0804">Transcription</keyword>
<evidence type="ECO:0000256" key="4">
    <source>
        <dbReference type="ARBA" id="ARBA00023125"/>
    </source>
</evidence>
<keyword evidence="9" id="KW-1185">Reference proteome</keyword>
<keyword evidence="2" id="KW-0862">Zinc</keyword>
<evidence type="ECO:0000256" key="5">
    <source>
        <dbReference type="ARBA" id="ARBA00023163"/>
    </source>
</evidence>
<dbReference type="InterPro" id="IPR036864">
    <property type="entry name" value="Zn2-C6_fun-type_DNA-bd_sf"/>
</dbReference>
<keyword evidence="3" id="KW-0805">Transcription regulation</keyword>
<dbReference type="GO" id="GO:0000981">
    <property type="term" value="F:DNA-binding transcription factor activity, RNA polymerase II-specific"/>
    <property type="evidence" value="ECO:0007669"/>
    <property type="project" value="InterPro"/>
</dbReference>
<sequence>MAANKPLAIRVGGKFKRASAPKSRKGCLTWQSAKQVSYKTHTVFDRFRHLKCDEAKPVCQRCQDDKMKCDGYLPPKPRASKGSKKKKEPQSQAVAIVNPTLQHFDQTPILTNPERLYLQHFLHWTVKQLSISSSATNFWLCYALPMSYQFDAIRYSMIAVGASHRAFMSHSLGFGRPEYLQRPVIQHYNKAISSILPIMSSPKQWDIHCILICCMLFMTCEGLTGRYDELLKHLAAGDMILQSLQDPTTHEESTMTKKLVAMFSQLSPESSDFMKDPTLSGIQKWCSKDVKHSVNDTDPFETLDEASYALHQLRFLHDFAPHNPHRENGEANDKAFQQILKQWEERLQGLAQHGILHWTDEEMWQFQNLRLRQLDFQMHMDSYEDEEWTNPTDRPFLPFLKTAELVAAPLIDMGQPTYSLDGCLVSGLSFAAFAAPDEAMRERVLNLLGKLNHREGIYDSNDVAEMHALAAMDMGENGPDGYDSDGESVYDELDPPLTSPIGIPIMIEGLARKAGVTSKRLECYS</sequence>
<evidence type="ECO:0000313" key="9">
    <source>
        <dbReference type="Proteomes" id="UP000245910"/>
    </source>
</evidence>
<evidence type="ECO:0000313" key="8">
    <source>
        <dbReference type="EMBL" id="CEI39730.1"/>
    </source>
</evidence>
<name>A0A2L2SRG7_9HYPO</name>
<dbReference type="PANTHER" id="PTHR36206">
    <property type="entry name" value="ASPERCRYPTIN BIOSYNTHESIS CLUSTER-SPECIFIC TRANSCRIPTION REGULATOR ATNN-RELATED"/>
    <property type="match status" value="1"/>
</dbReference>
<evidence type="ECO:0000256" key="3">
    <source>
        <dbReference type="ARBA" id="ARBA00023015"/>
    </source>
</evidence>
<dbReference type="InterPro" id="IPR052360">
    <property type="entry name" value="Transcr_Regulatory_Proteins"/>
</dbReference>
<dbReference type="EMBL" id="LN649232">
    <property type="protein sequence ID" value="CEI39730.1"/>
    <property type="molecule type" value="Genomic_DNA"/>
</dbReference>